<dbReference type="RefSeq" id="WP_213426744.1">
    <property type="nucleotide sequence ID" value="NZ_AP031286.1"/>
</dbReference>
<evidence type="ECO:0000313" key="2">
    <source>
        <dbReference type="Proteomes" id="UP001154322"/>
    </source>
</evidence>
<organism evidence="1 2">
    <name type="scientific">Paenibacillus melissococcoides</name>
    <dbReference type="NCBI Taxonomy" id="2912268"/>
    <lineage>
        <taxon>Bacteria</taxon>
        <taxon>Bacillati</taxon>
        <taxon>Bacillota</taxon>
        <taxon>Bacilli</taxon>
        <taxon>Bacillales</taxon>
        <taxon>Paenibacillaceae</taxon>
        <taxon>Paenibacillus</taxon>
    </lineage>
</organism>
<name>A0ABM9G321_9BACL</name>
<gene>
    <name evidence="1" type="ORF">WJ0W_003162</name>
</gene>
<accession>A0ABM9G321</accession>
<keyword evidence="2" id="KW-1185">Reference proteome</keyword>
<reference evidence="1" key="1">
    <citation type="submission" date="2022-06" db="EMBL/GenBank/DDBJ databases">
        <authorList>
            <person name="Dietemann V."/>
            <person name="Ory F."/>
            <person name="Dainat B."/>
            <person name="Oberhansli S."/>
        </authorList>
    </citation>
    <scope>NUCLEOTIDE SEQUENCE</scope>
    <source>
        <strain evidence="1">Ena-SAMPLE-TAB-26-04-2022-14:26:32:270-5432</strain>
    </source>
</reference>
<evidence type="ECO:0000313" key="1">
    <source>
        <dbReference type="EMBL" id="CAH8245927.1"/>
    </source>
</evidence>
<sequence>MGNEMVIIRYRSQFEEVAALAEDVVLCESRMPDQVFRDCFNKFRFEEFDWAMSADFWPFLQEIADKSHDPYIVMGVIEPSPTDYFCKEFGCYNWFQLPVNMSGGDYWSVLELAPGGSPADALLFNSDVVVWLSPSKNWAIWGDRTHGLCVLATRTIDSFQVNHSWRSADEALQGIIPMHFSNGVVPTDFARTLRVNYSEPE</sequence>
<protein>
    <submittedName>
        <fullName evidence="1">Uncharacterized protein</fullName>
    </submittedName>
</protein>
<dbReference type="EMBL" id="CALYLO010000004">
    <property type="protein sequence ID" value="CAH8245927.1"/>
    <property type="molecule type" value="Genomic_DNA"/>
</dbReference>
<comment type="caution">
    <text evidence="1">The sequence shown here is derived from an EMBL/GenBank/DDBJ whole genome shotgun (WGS) entry which is preliminary data.</text>
</comment>
<dbReference type="Proteomes" id="UP001154322">
    <property type="component" value="Unassembled WGS sequence"/>
</dbReference>
<proteinExistence type="predicted"/>